<proteinExistence type="predicted"/>
<dbReference type="AlphaFoldDB" id="A0A9P8XSH1"/>
<dbReference type="GeneID" id="70190915"/>
<dbReference type="Proteomes" id="UP000756346">
    <property type="component" value="Unassembled WGS sequence"/>
</dbReference>
<dbReference type="SUPFAM" id="SSF56176">
    <property type="entry name" value="FAD-binding/transporter-associated domain-like"/>
    <property type="match status" value="1"/>
</dbReference>
<keyword evidence="2" id="KW-1185">Reference proteome</keyword>
<gene>
    <name evidence="1" type="ORF">B0I36DRAFT_389880</name>
</gene>
<dbReference type="InterPro" id="IPR036318">
    <property type="entry name" value="FAD-bd_PCMH-like_sf"/>
</dbReference>
<evidence type="ECO:0000313" key="1">
    <source>
        <dbReference type="EMBL" id="KAH7009341.1"/>
    </source>
</evidence>
<dbReference type="EMBL" id="JAGTJQ010000018">
    <property type="protein sequence ID" value="KAH7009341.1"/>
    <property type="molecule type" value="Genomic_DNA"/>
</dbReference>
<dbReference type="InterPro" id="IPR016169">
    <property type="entry name" value="FAD-bd_PCMH_sub2"/>
</dbReference>
<protein>
    <submittedName>
        <fullName evidence="1">Uncharacterized protein</fullName>
    </submittedName>
</protein>
<name>A0A9P8XSH1_9PEZI</name>
<dbReference type="RefSeq" id="XP_046003969.1">
    <property type="nucleotide sequence ID" value="XM_046161369.1"/>
</dbReference>
<organism evidence="1 2">
    <name type="scientific">Microdochium trichocladiopsis</name>
    <dbReference type="NCBI Taxonomy" id="1682393"/>
    <lineage>
        <taxon>Eukaryota</taxon>
        <taxon>Fungi</taxon>
        <taxon>Dikarya</taxon>
        <taxon>Ascomycota</taxon>
        <taxon>Pezizomycotina</taxon>
        <taxon>Sordariomycetes</taxon>
        <taxon>Xylariomycetidae</taxon>
        <taxon>Xylariales</taxon>
        <taxon>Microdochiaceae</taxon>
        <taxon>Microdochium</taxon>
    </lineage>
</organism>
<sequence length="201" mass="21000">MNSIWVLTGQVPDVTAGQSHTYKKASPATRRRSASSSASAATAVAAEAARLATVTATLKRLATLPPPAKYISQLAAELPEGRVVLPRDAPKAFTAAVDAHFAMQNRGVIFKPTYILQPHKIAELSITVRYLTQEHAVRNTGSSSSGSRTSNQGLFTVRYTGANPAQGVAGARDGVLLNLSRLSSISLSTDQAVLSVGGGCI</sequence>
<evidence type="ECO:0000313" key="2">
    <source>
        <dbReference type="Proteomes" id="UP000756346"/>
    </source>
</evidence>
<reference evidence="1" key="1">
    <citation type="journal article" date="2021" name="Nat. Commun.">
        <title>Genetic determinants of endophytism in the Arabidopsis root mycobiome.</title>
        <authorList>
            <person name="Mesny F."/>
            <person name="Miyauchi S."/>
            <person name="Thiergart T."/>
            <person name="Pickel B."/>
            <person name="Atanasova L."/>
            <person name="Karlsson M."/>
            <person name="Huettel B."/>
            <person name="Barry K.W."/>
            <person name="Haridas S."/>
            <person name="Chen C."/>
            <person name="Bauer D."/>
            <person name="Andreopoulos W."/>
            <person name="Pangilinan J."/>
            <person name="LaButti K."/>
            <person name="Riley R."/>
            <person name="Lipzen A."/>
            <person name="Clum A."/>
            <person name="Drula E."/>
            <person name="Henrissat B."/>
            <person name="Kohler A."/>
            <person name="Grigoriev I.V."/>
            <person name="Martin F.M."/>
            <person name="Hacquard S."/>
        </authorList>
    </citation>
    <scope>NUCLEOTIDE SEQUENCE</scope>
    <source>
        <strain evidence="1">MPI-CAGE-CH-0230</strain>
    </source>
</reference>
<dbReference type="GO" id="GO:0050660">
    <property type="term" value="F:flavin adenine dinucleotide binding"/>
    <property type="evidence" value="ECO:0007669"/>
    <property type="project" value="InterPro"/>
</dbReference>
<dbReference type="Gene3D" id="3.30.465.10">
    <property type="match status" value="1"/>
</dbReference>
<accession>A0A9P8XSH1</accession>
<comment type="caution">
    <text evidence="1">The sequence shown here is derived from an EMBL/GenBank/DDBJ whole genome shotgun (WGS) entry which is preliminary data.</text>
</comment>